<dbReference type="InterPro" id="IPR018376">
    <property type="entry name" value="Enoyl-CoA_hyd/isom_CS"/>
</dbReference>
<name>K2ILI7_9GAMM</name>
<dbReference type="PANTHER" id="PTHR43149">
    <property type="entry name" value="ENOYL-COA HYDRATASE"/>
    <property type="match status" value="1"/>
</dbReference>
<dbReference type="GO" id="GO:0016853">
    <property type="term" value="F:isomerase activity"/>
    <property type="evidence" value="ECO:0007669"/>
    <property type="project" value="InterPro"/>
</dbReference>
<dbReference type="Pfam" id="PF00378">
    <property type="entry name" value="ECH_1"/>
    <property type="match status" value="1"/>
</dbReference>
<dbReference type="InterPro" id="IPR029045">
    <property type="entry name" value="ClpP/crotonase-like_dom_sf"/>
</dbReference>
<organism evidence="3 4">
    <name type="scientific">Gallaecimonas xiamenensis 3-C-1</name>
    <dbReference type="NCBI Taxonomy" id="745411"/>
    <lineage>
        <taxon>Bacteria</taxon>
        <taxon>Pseudomonadati</taxon>
        <taxon>Pseudomonadota</taxon>
        <taxon>Gammaproteobacteria</taxon>
        <taxon>Enterobacterales</taxon>
        <taxon>Gallaecimonadaceae</taxon>
        <taxon>Gallaecimonas</taxon>
    </lineage>
</organism>
<dbReference type="Gene3D" id="3.90.226.10">
    <property type="entry name" value="2-enoyl-CoA Hydratase, Chain A, domain 1"/>
    <property type="match status" value="1"/>
</dbReference>
<dbReference type="Proteomes" id="UP000006755">
    <property type="component" value="Unassembled WGS sequence"/>
</dbReference>
<dbReference type="RefSeq" id="WP_008485487.1">
    <property type="nucleotide sequence ID" value="NZ_AMRI01000019.1"/>
</dbReference>
<dbReference type="InterPro" id="IPR045002">
    <property type="entry name" value="Ech1-like"/>
</dbReference>
<sequence length="269" mass="30131">MTDPRVQWTVKDHIAHVWLNRADKLNGLDLAMFKDMVAAAKAIRRDKRVRVVILAGRGQGFSAGLDFKAVQRSPMMALKLFLKWPWRQQNLAQKIAHCWRDLPVPVIAALHGPCFGGGLQIALACDFRIAAADTQMSVMEMKWGLIPDMSAMVTLSRLTRLDIAQWLTMTGRRFDATQALEYGLVTQVAADPLAAAEALAQDIAHQSPDAVAAAKYLFKKTWKKDTGSALRWERWVQARLLGRRNQRLAMQQGLGKDQGPAPFQDRSLF</sequence>
<protein>
    <submittedName>
        <fullName evidence="3">Enoyl-CoA hydratase</fullName>
    </submittedName>
</protein>
<dbReference type="InterPro" id="IPR001753">
    <property type="entry name" value="Enoyl-CoA_hydra/iso"/>
</dbReference>
<dbReference type="PROSITE" id="PS00166">
    <property type="entry name" value="ENOYL_COA_HYDRATASE"/>
    <property type="match status" value="1"/>
</dbReference>
<dbReference type="PANTHER" id="PTHR43149:SF1">
    <property type="entry name" value="DELTA(3,5)-DELTA(2,4)-DIENOYL-COA ISOMERASE, MITOCHONDRIAL"/>
    <property type="match status" value="1"/>
</dbReference>
<proteinExistence type="inferred from homology"/>
<dbReference type="EMBL" id="AMRI01000019">
    <property type="protein sequence ID" value="EKE71011.1"/>
    <property type="molecule type" value="Genomic_DNA"/>
</dbReference>
<gene>
    <name evidence="3" type="ORF">B3C1_13484</name>
</gene>
<dbReference type="SUPFAM" id="SSF52096">
    <property type="entry name" value="ClpP/crotonase"/>
    <property type="match status" value="1"/>
</dbReference>
<dbReference type="NCBIfam" id="NF005699">
    <property type="entry name" value="PRK07509.1"/>
    <property type="match status" value="1"/>
</dbReference>
<dbReference type="AlphaFoldDB" id="K2ILI7"/>
<dbReference type="eggNOG" id="COG1024">
    <property type="taxonomic scope" value="Bacteria"/>
</dbReference>
<evidence type="ECO:0000313" key="4">
    <source>
        <dbReference type="Proteomes" id="UP000006755"/>
    </source>
</evidence>
<reference evidence="3 4" key="1">
    <citation type="journal article" date="2012" name="J. Bacteriol.">
        <title>Genome Sequence of Gallaecimonas xiamenensis Type Strain 3-C-1.</title>
        <authorList>
            <person name="Lai Q."/>
            <person name="Wang L."/>
            <person name="Wang W."/>
            <person name="Shao Z."/>
        </authorList>
    </citation>
    <scope>NUCLEOTIDE SEQUENCE [LARGE SCALE GENOMIC DNA]</scope>
    <source>
        <strain evidence="3 4">3-C-1</strain>
    </source>
</reference>
<dbReference type="PATRIC" id="fig|745411.4.peg.2660"/>
<dbReference type="STRING" id="745411.B3C1_13484"/>
<comment type="similarity">
    <text evidence="1 2">Belongs to the enoyl-CoA hydratase/isomerase family.</text>
</comment>
<evidence type="ECO:0000313" key="3">
    <source>
        <dbReference type="EMBL" id="EKE71011.1"/>
    </source>
</evidence>
<keyword evidence="4" id="KW-1185">Reference proteome</keyword>
<comment type="caution">
    <text evidence="3">The sequence shown here is derived from an EMBL/GenBank/DDBJ whole genome shotgun (WGS) entry which is preliminary data.</text>
</comment>
<evidence type="ECO:0000256" key="1">
    <source>
        <dbReference type="ARBA" id="ARBA00005254"/>
    </source>
</evidence>
<dbReference type="OrthoDB" id="9807606at2"/>
<dbReference type="CDD" id="cd06558">
    <property type="entry name" value="crotonase-like"/>
    <property type="match status" value="1"/>
</dbReference>
<accession>K2ILI7</accession>
<evidence type="ECO:0000256" key="2">
    <source>
        <dbReference type="RuleBase" id="RU003707"/>
    </source>
</evidence>